<keyword evidence="3" id="KW-0418">Kinase</keyword>
<dbReference type="CDD" id="cd14016">
    <property type="entry name" value="STKc_CK1"/>
    <property type="match status" value="1"/>
</dbReference>
<dbReference type="Gene3D" id="1.10.510.10">
    <property type="entry name" value="Transferase(Phosphotransferase) domain 1"/>
    <property type="match status" value="1"/>
</dbReference>
<organism evidence="3 4">
    <name type="scientific">Thelephora terrestris</name>
    <dbReference type="NCBI Taxonomy" id="56493"/>
    <lineage>
        <taxon>Eukaryota</taxon>
        <taxon>Fungi</taxon>
        <taxon>Dikarya</taxon>
        <taxon>Basidiomycota</taxon>
        <taxon>Agaricomycotina</taxon>
        <taxon>Agaricomycetes</taxon>
        <taxon>Thelephorales</taxon>
        <taxon>Thelephoraceae</taxon>
        <taxon>Thelephora</taxon>
    </lineage>
</organism>
<dbReference type="EMBL" id="WIUZ02000012">
    <property type="protein sequence ID" value="KAF9782518.1"/>
    <property type="molecule type" value="Genomic_DNA"/>
</dbReference>
<dbReference type="GO" id="GO:0004674">
    <property type="term" value="F:protein serine/threonine kinase activity"/>
    <property type="evidence" value="ECO:0007669"/>
    <property type="project" value="UniProtKB-EC"/>
</dbReference>
<dbReference type="Pfam" id="PF00069">
    <property type="entry name" value="Pkinase"/>
    <property type="match status" value="1"/>
</dbReference>
<comment type="caution">
    <text evidence="3">The sequence shown here is derived from an EMBL/GenBank/DDBJ whole genome shotgun (WGS) entry which is preliminary data.</text>
</comment>
<name>A0A9P6L4M1_9AGAM</name>
<dbReference type="OrthoDB" id="5800476at2759"/>
<dbReference type="SMART" id="SM00220">
    <property type="entry name" value="S_TKc"/>
    <property type="match status" value="1"/>
</dbReference>
<evidence type="ECO:0000313" key="4">
    <source>
        <dbReference type="Proteomes" id="UP000736335"/>
    </source>
</evidence>
<dbReference type="GO" id="GO:0005524">
    <property type="term" value="F:ATP binding"/>
    <property type="evidence" value="ECO:0007669"/>
    <property type="project" value="InterPro"/>
</dbReference>
<dbReference type="InterPro" id="IPR050235">
    <property type="entry name" value="CK1_Ser-Thr_kinase"/>
</dbReference>
<reference evidence="3" key="2">
    <citation type="submission" date="2020-11" db="EMBL/GenBank/DDBJ databases">
        <authorList>
            <consortium name="DOE Joint Genome Institute"/>
            <person name="Kuo A."/>
            <person name="Miyauchi S."/>
            <person name="Kiss E."/>
            <person name="Drula E."/>
            <person name="Kohler A."/>
            <person name="Sanchez-Garcia M."/>
            <person name="Andreopoulos B."/>
            <person name="Barry K.W."/>
            <person name="Bonito G."/>
            <person name="Buee M."/>
            <person name="Carver A."/>
            <person name="Chen C."/>
            <person name="Cichocki N."/>
            <person name="Clum A."/>
            <person name="Culley D."/>
            <person name="Crous P.W."/>
            <person name="Fauchery L."/>
            <person name="Girlanda M."/>
            <person name="Hayes R."/>
            <person name="Keri Z."/>
            <person name="Labutti K."/>
            <person name="Lipzen A."/>
            <person name="Lombard V."/>
            <person name="Magnuson J."/>
            <person name="Maillard F."/>
            <person name="Morin E."/>
            <person name="Murat C."/>
            <person name="Nolan M."/>
            <person name="Ohm R."/>
            <person name="Pangilinan J."/>
            <person name="Pereira M."/>
            <person name="Perotto S."/>
            <person name="Peter M."/>
            <person name="Riley R."/>
            <person name="Sitrit Y."/>
            <person name="Stielow B."/>
            <person name="Szollosi G."/>
            <person name="Zifcakova L."/>
            <person name="Stursova M."/>
            <person name="Spatafora J.W."/>
            <person name="Tedersoo L."/>
            <person name="Vaario L.-M."/>
            <person name="Yamada A."/>
            <person name="Yan M."/>
            <person name="Wang P."/>
            <person name="Xu J."/>
            <person name="Bruns T."/>
            <person name="Baldrian P."/>
            <person name="Vilgalys R."/>
            <person name="Henrissat B."/>
            <person name="Grigoriev I.V."/>
            <person name="Hibbett D."/>
            <person name="Nagy L.G."/>
            <person name="Martin F.M."/>
        </authorList>
    </citation>
    <scope>NUCLEOTIDE SEQUENCE</scope>
    <source>
        <strain evidence="3">UH-Tt-Lm1</strain>
    </source>
</reference>
<dbReference type="SUPFAM" id="SSF56112">
    <property type="entry name" value="Protein kinase-like (PK-like)"/>
    <property type="match status" value="1"/>
</dbReference>
<evidence type="ECO:0000313" key="3">
    <source>
        <dbReference type="EMBL" id="KAF9782518.1"/>
    </source>
</evidence>
<gene>
    <name evidence="3" type="ORF">BJ322DRAFT_1010296</name>
</gene>
<evidence type="ECO:0000259" key="2">
    <source>
        <dbReference type="PROSITE" id="PS50011"/>
    </source>
</evidence>
<dbReference type="AlphaFoldDB" id="A0A9P6L4M1"/>
<sequence>MEHTFGGKYKIEEVIANGGCGSVYLGTHTVAGKEVAIKLQPTVPRNSPIRQESKIYKTLSGSPGIPWIMWSGKHGDFDVMILDLLGPSLEDLFKMCNKHFSLKTVLLIADQLLERIEFIHSRDLVHRDVKPANFVMGVGKSACVINVIDFGLAKKFRDPRTTMHIPYQQDEQHRVGTSLFASIHTHNSIECSRRDDLESLAYMLIYFLRGNLPWRRLHGETVAETWDIIRDKKLETEQLLTVGLPEEFDIFYKYTRSLDFDDLPDYDGLRNLFRGLAVKHSIDYDLKFDWISTRQKKARKRHCAACHAKHQST</sequence>
<dbReference type="InterPro" id="IPR011009">
    <property type="entry name" value="Kinase-like_dom_sf"/>
</dbReference>
<protein>
    <recommendedName>
        <fullName evidence="1">non-specific serine/threonine protein kinase</fullName>
        <ecNumber evidence="1">2.7.11.1</ecNumber>
    </recommendedName>
</protein>
<dbReference type="InterPro" id="IPR000719">
    <property type="entry name" value="Prot_kinase_dom"/>
</dbReference>
<dbReference type="PANTHER" id="PTHR11909">
    <property type="entry name" value="CASEIN KINASE-RELATED"/>
    <property type="match status" value="1"/>
</dbReference>
<accession>A0A9P6L4M1</accession>
<keyword evidence="3" id="KW-0808">Transferase</keyword>
<dbReference type="EC" id="2.7.11.1" evidence="1"/>
<proteinExistence type="predicted"/>
<dbReference type="Proteomes" id="UP000736335">
    <property type="component" value="Unassembled WGS sequence"/>
</dbReference>
<dbReference type="PROSITE" id="PS00108">
    <property type="entry name" value="PROTEIN_KINASE_ST"/>
    <property type="match status" value="1"/>
</dbReference>
<dbReference type="InterPro" id="IPR008271">
    <property type="entry name" value="Ser/Thr_kinase_AS"/>
</dbReference>
<feature type="domain" description="Protein kinase" evidence="2">
    <location>
        <begin position="9"/>
        <end position="313"/>
    </location>
</feature>
<reference evidence="3" key="1">
    <citation type="journal article" date="2020" name="Nat. Commun.">
        <title>Large-scale genome sequencing of mycorrhizal fungi provides insights into the early evolution of symbiotic traits.</title>
        <authorList>
            <person name="Miyauchi S."/>
            <person name="Kiss E."/>
            <person name="Kuo A."/>
            <person name="Drula E."/>
            <person name="Kohler A."/>
            <person name="Sanchez-Garcia M."/>
            <person name="Morin E."/>
            <person name="Andreopoulos B."/>
            <person name="Barry K.W."/>
            <person name="Bonito G."/>
            <person name="Buee M."/>
            <person name="Carver A."/>
            <person name="Chen C."/>
            <person name="Cichocki N."/>
            <person name="Clum A."/>
            <person name="Culley D."/>
            <person name="Crous P.W."/>
            <person name="Fauchery L."/>
            <person name="Girlanda M."/>
            <person name="Hayes R.D."/>
            <person name="Keri Z."/>
            <person name="LaButti K."/>
            <person name="Lipzen A."/>
            <person name="Lombard V."/>
            <person name="Magnuson J."/>
            <person name="Maillard F."/>
            <person name="Murat C."/>
            <person name="Nolan M."/>
            <person name="Ohm R.A."/>
            <person name="Pangilinan J."/>
            <person name="Pereira M.F."/>
            <person name="Perotto S."/>
            <person name="Peter M."/>
            <person name="Pfister S."/>
            <person name="Riley R."/>
            <person name="Sitrit Y."/>
            <person name="Stielow J.B."/>
            <person name="Szollosi G."/>
            <person name="Zifcakova L."/>
            <person name="Stursova M."/>
            <person name="Spatafora J.W."/>
            <person name="Tedersoo L."/>
            <person name="Vaario L.M."/>
            <person name="Yamada A."/>
            <person name="Yan M."/>
            <person name="Wang P."/>
            <person name="Xu J."/>
            <person name="Bruns T."/>
            <person name="Baldrian P."/>
            <person name="Vilgalys R."/>
            <person name="Dunand C."/>
            <person name="Henrissat B."/>
            <person name="Grigoriev I.V."/>
            <person name="Hibbett D."/>
            <person name="Nagy L.G."/>
            <person name="Martin F.M."/>
        </authorList>
    </citation>
    <scope>NUCLEOTIDE SEQUENCE</scope>
    <source>
        <strain evidence="3">UH-Tt-Lm1</strain>
    </source>
</reference>
<evidence type="ECO:0000256" key="1">
    <source>
        <dbReference type="ARBA" id="ARBA00012513"/>
    </source>
</evidence>
<dbReference type="PROSITE" id="PS50011">
    <property type="entry name" value="PROTEIN_KINASE_DOM"/>
    <property type="match status" value="1"/>
</dbReference>
<keyword evidence="4" id="KW-1185">Reference proteome</keyword>